<dbReference type="Proteomes" id="UP000553776">
    <property type="component" value="Unassembled WGS sequence"/>
</dbReference>
<dbReference type="EMBL" id="JACJVR010000020">
    <property type="protein sequence ID" value="MBB6691048.1"/>
    <property type="molecule type" value="Genomic_DNA"/>
</dbReference>
<dbReference type="Pfam" id="PF14022">
    <property type="entry name" value="DUF4238"/>
    <property type="match status" value="1"/>
</dbReference>
<accession>A0A841TVJ5</accession>
<keyword evidence="2" id="KW-1185">Reference proteome</keyword>
<sequence length="327" mass="38043">MSGGQNEKRRHHYVPVFHLSGFTKKGNRESPLFVFNTETGSQFESKPERIGFERNLYTVDLPDVQPDAIEDVFADLEDKTAPVVRTLCETLQLPDGDDYNFLMNYIALLEVRTPIRRRIFADFMEQVAKITLQEVVATEERFEGTRQRMAADGQEVPKVSYQDLRDFAFEERYTVSFDNNTHVRNVLDTMDAVLHPLGARNWSVIYSPETLGDFICSDHPVSLHWLEEKERGFFSSPGHGRLDTEVTVPLTSRVLLLGRFQPFMPKRIVLKSRLHLAYLNSYSSMNCERFIFSRKEDFVWFSRENKVADVSDFRRIIAEDRNRSKKP</sequence>
<protein>
    <submittedName>
        <fullName evidence="1">DUF4238 domain-containing protein</fullName>
    </submittedName>
</protein>
<gene>
    <name evidence="1" type="ORF">H7B90_06485</name>
</gene>
<proteinExistence type="predicted"/>
<name>A0A841TVJ5_9BACL</name>
<evidence type="ECO:0000313" key="2">
    <source>
        <dbReference type="Proteomes" id="UP000553776"/>
    </source>
</evidence>
<dbReference type="AlphaFoldDB" id="A0A841TVJ5"/>
<dbReference type="InterPro" id="IPR025332">
    <property type="entry name" value="DUF4238"/>
</dbReference>
<reference evidence="1 2" key="1">
    <citation type="submission" date="2020-08" db="EMBL/GenBank/DDBJ databases">
        <title>Cohnella phylogeny.</title>
        <authorList>
            <person name="Dunlap C."/>
        </authorList>
    </citation>
    <scope>NUCLEOTIDE SEQUENCE [LARGE SCALE GENOMIC DNA]</scope>
    <source>
        <strain evidence="1 2">DSM 25239</strain>
    </source>
</reference>
<dbReference type="RefSeq" id="WP_185135049.1">
    <property type="nucleotide sequence ID" value="NZ_JACJVR010000020.1"/>
</dbReference>
<organism evidence="1 2">
    <name type="scientific">Cohnella xylanilytica</name>
    <dbReference type="NCBI Taxonomy" id="557555"/>
    <lineage>
        <taxon>Bacteria</taxon>
        <taxon>Bacillati</taxon>
        <taxon>Bacillota</taxon>
        <taxon>Bacilli</taxon>
        <taxon>Bacillales</taxon>
        <taxon>Paenibacillaceae</taxon>
        <taxon>Cohnella</taxon>
    </lineage>
</organism>
<evidence type="ECO:0000313" key="1">
    <source>
        <dbReference type="EMBL" id="MBB6691048.1"/>
    </source>
</evidence>
<comment type="caution">
    <text evidence="1">The sequence shown here is derived from an EMBL/GenBank/DDBJ whole genome shotgun (WGS) entry which is preliminary data.</text>
</comment>